<dbReference type="EMBL" id="CCSB01000003">
    <property type="protein sequence ID" value="CDZ78478.1"/>
    <property type="molecule type" value="Genomic_DNA"/>
</dbReference>
<gene>
    <name evidence="2" type="ORF">BN59_02788</name>
</gene>
<dbReference type="RefSeq" id="WP_245614333.1">
    <property type="nucleotide sequence ID" value="NZ_CCVW01000003.1"/>
</dbReference>
<protein>
    <submittedName>
        <fullName evidence="2">Uncharacterized protein</fullName>
    </submittedName>
</protein>
<accession>A0A078L3G2</accession>
<sequence>MKKQDLSHLVITLSLFLLMAFSFPSIATASSSAGIDEIELYGTKKDHVDGHWLPNLTGLPSEEIVTELTQPLVSMVANEDEKQCRAINPRLRMLVFQHFVIHQYMANEQNIYFNKKIARKWAHVLAMILKESSGDAANITDMKGHSKSTYRSLTSLSQWRSILELTAKTRIKLNYQTNFGLTQTSSDRLFNSFQIEKNKDLNTEFLEGKQGSLTQRRVKLNTAIAIRRLIWFYQDFTQGRFSQTMERIHQRELYKPELNSRYLEGLRMAVLYCGTRFMFDTPPNQGKLRKAMASIAYCTVGDAKKGYGKNEVDAKCFAQWVTLCPNLNVDIAILTPLSYFETRGAKPVCESTFERLIVSKKPKTHNLKSVFYSVFLGYWNRLMGMFNLSTD</sequence>
<feature type="signal peptide" evidence="1">
    <location>
        <begin position="1"/>
        <end position="27"/>
    </location>
</feature>
<reference evidence="2 3" key="1">
    <citation type="submission" date="2014-06" db="EMBL/GenBank/DDBJ databases">
        <authorList>
            <person name="Urmite Genomes Urmite Genomes"/>
        </authorList>
    </citation>
    <scope>NUCLEOTIDE SEQUENCE [LARGE SCALE GENOMIC DNA]</scope>
</reference>
<evidence type="ECO:0000256" key="1">
    <source>
        <dbReference type="SAM" id="SignalP"/>
    </source>
</evidence>
<dbReference type="eggNOG" id="ENOG5032J50">
    <property type="taxonomic scope" value="Bacteria"/>
</dbReference>
<organism evidence="2 3">
    <name type="scientific">Legionella massiliensis</name>
    <dbReference type="NCBI Taxonomy" id="1034943"/>
    <lineage>
        <taxon>Bacteria</taxon>
        <taxon>Pseudomonadati</taxon>
        <taxon>Pseudomonadota</taxon>
        <taxon>Gammaproteobacteria</taxon>
        <taxon>Legionellales</taxon>
        <taxon>Legionellaceae</taxon>
        <taxon>Legionella</taxon>
    </lineage>
</organism>
<keyword evidence="3" id="KW-1185">Reference proteome</keyword>
<keyword evidence="1" id="KW-0732">Signal</keyword>
<evidence type="ECO:0000313" key="2">
    <source>
        <dbReference type="EMBL" id="CDZ78478.1"/>
    </source>
</evidence>
<dbReference type="AlphaFoldDB" id="A0A078L3G2"/>
<evidence type="ECO:0000313" key="3">
    <source>
        <dbReference type="Proteomes" id="UP000044071"/>
    </source>
</evidence>
<name>A0A078L3G2_9GAMM</name>
<dbReference type="Proteomes" id="UP000044071">
    <property type="component" value="Unassembled WGS sequence"/>
</dbReference>
<proteinExistence type="predicted"/>
<feature type="chain" id="PRO_5009744206" evidence="1">
    <location>
        <begin position="28"/>
        <end position="391"/>
    </location>
</feature>